<proteinExistence type="predicted"/>
<dbReference type="InterPro" id="IPR011933">
    <property type="entry name" value="Double_TM_dom"/>
</dbReference>
<keyword evidence="1" id="KW-1133">Transmembrane helix</keyword>
<dbReference type="NCBIfam" id="TIGR02226">
    <property type="entry name" value="two_anch"/>
    <property type="match status" value="1"/>
</dbReference>
<keyword evidence="1" id="KW-0472">Membrane</keyword>
<gene>
    <name evidence="3" type="ORF">HH304_08445</name>
</gene>
<dbReference type="EMBL" id="JABBNU010000004">
    <property type="protein sequence ID" value="NMM48425.1"/>
    <property type="molecule type" value="Genomic_DNA"/>
</dbReference>
<keyword evidence="4" id="KW-1185">Reference proteome</keyword>
<dbReference type="InterPro" id="IPR024163">
    <property type="entry name" value="Aerotolerance_reg_N"/>
</dbReference>
<reference evidence="3 4" key="1">
    <citation type="submission" date="2020-04" db="EMBL/GenBank/DDBJ databases">
        <title>Flammeovirgaceae bacterium KN852 isolated from deep sea.</title>
        <authorList>
            <person name="Zhang D.-C."/>
        </authorList>
    </citation>
    <scope>NUCLEOTIDE SEQUENCE [LARGE SCALE GENOMIC DNA]</scope>
    <source>
        <strain evidence="3 4">KN852</strain>
    </source>
</reference>
<dbReference type="Pfam" id="PF07584">
    <property type="entry name" value="BatA"/>
    <property type="match status" value="1"/>
</dbReference>
<evidence type="ECO:0000256" key="1">
    <source>
        <dbReference type="SAM" id="Phobius"/>
    </source>
</evidence>
<protein>
    <recommendedName>
        <fullName evidence="2">Aerotolerance regulator N-terminal domain-containing protein</fullName>
    </recommendedName>
</protein>
<dbReference type="RefSeq" id="WP_169680152.1">
    <property type="nucleotide sequence ID" value="NZ_JABBNU010000004.1"/>
</dbReference>
<accession>A0A848IYS5</accession>
<feature type="transmembrane region" description="Helical" evidence="1">
    <location>
        <begin position="56"/>
        <end position="74"/>
    </location>
</feature>
<sequence length="381" mass="44165">MKIDWLPYGLALSAILIPILIHLLNRRQGKILNIGSVRFLKSFEVQKARSIKLHELILLMLRISLITLIVFYFINPTAPGIGKINFKPKNWLVGDTTSIKTWLKLHPEDSLKTTFKISEENNKSKIFSQLLSWNNSDTLPLSVMFLSDWRKFDIPLNKYSLNYEAFLVNPFYKPESNEKIRLIGAVKDSVYGDWVYQTRTQNDTIYFESNNEISSDTILYTLNFDSTSVFKNTVKYSLEGLSYVSGIQFLEVNNPRISDFVFTDKKDFQLDGIPIVYVTPGNRTKLSKTAANYYSLTLPDRDIIDEKDLLIPYFVSSAVLQTDTTGINTRIPVYEFISERKLKPKSKLIEFGFVSNYRKWILTIFLLLFILERVYSRKVSM</sequence>
<feature type="domain" description="Aerotolerance regulator N-terminal" evidence="2">
    <location>
        <begin position="10"/>
        <end position="76"/>
    </location>
</feature>
<evidence type="ECO:0000259" key="2">
    <source>
        <dbReference type="Pfam" id="PF07584"/>
    </source>
</evidence>
<feature type="transmembrane region" description="Helical" evidence="1">
    <location>
        <begin position="6"/>
        <end position="24"/>
    </location>
</feature>
<evidence type="ECO:0000313" key="3">
    <source>
        <dbReference type="EMBL" id="NMM48425.1"/>
    </source>
</evidence>
<keyword evidence="1" id="KW-0812">Transmembrane</keyword>
<name>A0A848IYS5_9BACT</name>
<dbReference type="Proteomes" id="UP000559010">
    <property type="component" value="Unassembled WGS sequence"/>
</dbReference>
<comment type="caution">
    <text evidence="3">The sequence shown here is derived from an EMBL/GenBank/DDBJ whole genome shotgun (WGS) entry which is preliminary data.</text>
</comment>
<organism evidence="3 4">
    <name type="scientific">Marinigracilibium pacificum</name>
    <dbReference type="NCBI Taxonomy" id="2729599"/>
    <lineage>
        <taxon>Bacteria</taxon>
        <taxon>Pseudomonadati</taxon>
        <taxon>Bacteroidota</taxon>
        <taxon>Cytophagia</taxon>
        <taxon>Cytophagales</taxon>
        <taxon>Flammeovirgaceae</taxon>
        <taxon>Marinigracilibium</taxon>
    </lineage>
</organism>
<dbReference type="AlphaFoldDB" id="A0A848IYS5"/>
<evidence type="ECO:0000313" key="4">
    <source>
        <dbReference type="Proteomes" id="UP000559010"/>
    </source>
</evidence>